<keyword evidence="4" id="KW-1185">Reference proteome</keyword>
<sequence length="241" mass="26245">MRFLIFRLFLTFLLLTQTSLAHAATVRVEVGTYVNYESSGINGETYFDLDGNGSTDIYFSAGIDGYQDDINYAQDGGVWVMGRDGLMLAKGGPLSMGAVISHDNIAPYFFSSTLRHYGYRKSDDPLSPYYEGVAVHSGDWGTGSPGVVAGFLPFMFGDGRLGWMELETDTYGHTLVIAYGYATSPTENIRAGAPSMNYATVPLPASGLMLLSALAGLRRLARRRRRHLNRAGIASIRPQSA</sequence>
<dbReference type="RefSeq" id="WP_344845926.1">
    <property type="nucleotide sequence ID" value="NZ_BAABDF010000007.1"/>
</dbReference>
<evidence type="ECO:0000256" key="2">
    <source>
        <dbReference type="SAM" id="SignalP"/>
    </source>
</evidence>
<keyword evidence="1" id="KW-0812">Transmembrane</keyword>
<name>A0ABP7K5Q1_9RHOB</name>
<feature type="chain" id="PRO_5045902890" description="VPLPA-CTERM protein sorting domain-containing protein" evidence="2">
    <location>
        <begin position="24"/>
        <end position="241"/>
    </location>
</feature>
<dbReference type="EMBL" id="BAABDF010000007">
    <property type="protein sequence ID" value="GAA3865943.1"/>
    <property type="molecule type" value="Genomic_DNA"/>
</dbReference>
<feature type="signal peptide" evidence="2">
    <location>
        <begin position="1"/>
        <end position="23"/>
    </location>
</feature>
<proteinExistence type="predicted"/>
<evidence type="ECO:0000313" key="4">
    <source>
        <dbReference type="Proteomes" id="UP001399917"/>
    </source>
</evidence>
<evidence type="ECO:0000313" key="3">
    <source>
        <dbReference type="EMBL" id="GAA3865943.1"/>
    </source>
</evidence>
<keyword evidence="2" id="KW-0732">Signal</keyword>
<protein>
    <recommendedName>
        <fullName evidence="5">VPLPA-CTERM protein sorting domain-containing protein</fullName>
    </recommendedName>
</protein>
<organism evidence="3 4">
    <name type="scientific">Celeribacter arenosi</name>
    <dbReference type="NCBI Taxonomy" id="792649"/>
    <lineage>
        <taxon>Bacteria</taxon>
        <taxon>Pseudomonadati</taxon>
        <taxon>Pseudomonadota</taxon>
        <taxon>Alphaproteobacteria</taxon>
        <taxon>Rhodobacterales</taxon>
        <taxon>Roseobacteraceae</taxon>
        <taxon>Celeribacter</taxon>
    </lineage>
</organism>
<keyword evidence="1" id="KW-1133">Transmembrane helix</keyword>
<feature type="transmembrane region" description="Helical" evidence="1">
    <location>
        <begin position="198"/>
        <end position="217"/>
    </location>
</feature>
<comment type="caution">
    <text evidence="3">The sequence shown here is derived from an EMBL/GenBank/DDBJ whole genome shotgun (WGS) entry which is preliminary data.</text>
</comment>
<reference evidence="4" key="1">
    <citation type="journal article" date="2019" name="Int. J. Syst. Evol. Microbiol.">
        <title>The Global Catalogue of Microorganisms (GCM) 10K type strain sequencing project: providing services to taxonomists for standard genome sequencing and annotation.</title>
        <authorList>
            <consortium name="The Broad Institute Genomics Platform"/>
            <consortium name="The Broad Institute Genome Sequencing Center for Infectious Disease"/>
            <person name="Wu L."/>
            <person name="Ma J."/>
        </authorList>
    </citation>
    <scope>NUCLEOTIDE SEQUENCE [LARGE SCALE GENOMIC DNA]</scope>
    <source>
        <strain evidence="4">JCM 17190</strain>
    </source>
</reference>
<accession>A0ABP7K5Q1</accession>
<evidence type="ECO:0000256" key="1">
    <source>
        <dbReference type="SAM" id="Phobius"/>
    </source>
</evidence>
<evidence type="ECO:0008006" key="5">
    <source>
        <dbReference type="Google" id="ProtNLM"/>
    </source>
</evidence>
<dbReference type="Proteomes" id="UP001399917">
    <property type="component" value="Unassembled WGS sequence"/>
</dbReference>
<gene>
    <name evidence="3" type="ORF">GCM10022404_15150</name>
</gene>
<keyword evidence="1" id="KW-0472">Membrane</keyword>